<gene>
    <name evidence="1" type="ORF">VKT23_000483</name>
</gene>
<name>A0ABR1KA58_9AGAR</name>
<dbReference type="CDD" id="cd11577">
    <property type="entry name" value="GH71"/>
    <property type="match status" value="1"/>
</dbReference>
<proteinExistence type="predicted"/>
<accession>A0ABR1KA58</accession>
<sequence>MTLPKFVFAHFMVGNTYPYSIEDWIENIQLAADSNIDGFALNVGKERWQMSRVADCFEAASRAGARILFFLSFDMSSIPAETESDAQLLLEYLEKFGHHEKMFRISGKVVVSTFAGENSLFGQPSLDSAWRFIKQHLQDAIRIQVHYLPSLFIDPARYREMPCLDGVFHWNGGWPVHLHSGSSRREIECPRLDSDREHISHLDGRTYMAAVSPWFFTHYGPDSWDKNWIYRGDDWLFVRRWDFLIQNRRVIDIVQIISWNDYGESHYLGPIRGAQPNSESWVNGFPHEAWLHLNSYYCYAFKTGTYPTIAKDTIFMWARPHPRDAQASEDAVPKPRHWTLTEDYFWIVIFAREHASVELSTGEQIRKYQVCKGVNLLSMRLEEGHGMGARMYREGVTVAECVPSGYCFEAHPRTYNFNAFTAMSS</sequence>
<dbReference type="Proteomes" id="UP001498398">
    <property type="component" value="Unassembled WGS sequence"/>
</dbReference>
<dbReference type="Pfam" id="PF03659">
    <property type="entry name" value="Glyco_hydro_71"/>
    <property type="match status" value="1"/>
</dbReference>
<evidence type="ECO:0000313" key="1">
    <source>
        <dbReference type="EMBL" id="KAK7472366.1"/>
    </source>
</evidence>
<protein>
    <recommendedName>
        <fullName evidence="3">Glycoside hydrolase family 71 protein</fullName>
    </recommendedName>
</protein>
<evidence type="ECO:0000313" key="2">
    <source>
        <dbReference type="Proteomes" id="UP001498398"/>
    </source>
</evidence>
<evidence type="ECO:0008006" key="3">
    <source>
        <dbReference type="Google" id="ProtNLM"/>
    </source>
</evidence>
<organism evidence="1 2">
    <name type="scientific">Marasmiellus scandens</name>
    <dbReference type="NCBI Taxonomy" id="2682957"/>
    <lineage>
        <taxon>Eukaryota</taxon>
        <taxon>Fungi</taxon>
        <taxon>Dikarya</taxon>
        <taxon>Basidiomycota</taxon>
        <taxon>Agaricomycotina</taxon>
        <taxon>Agaricomycetes</taxon>
        <taxon>Agaricomycetidae</taxon>
        <taxon>Agaricales</taxon>
        <taxon>Marasmiineae</taxon>
        <taxon>Omphalotaceae</taxon>
        <taxon>Marasmiellus</taxon>
    </lineage>
</organism>
<comment type="caution">
    <text evidence="1">The sequence shown here is derived from an EMBL/GenBank/DDBJ whole genome shotgun (WGS) entry which is preliminary data.</text>
</comment>
<keyword evidence="2" id="KW-1185">Reference proteome</keyword>
<reference evidence="1 2" key="1">
    <citation type="submission" date="2024-01" db="EMBL/GenBank/DDBJ databases">
        <title>A draft genome for the cacao thread blight pathogen Marasmiellus scandens.</title>
        <authorList>
            <person name="Baruah I.K."/>
            <person name="Leung J."/>
            <person name="Bukari Y."/>
            <person name="Amoako-Attah I."/>
            <person name="Meinhardt L.W."/>
            <person name="Bailey B.A."/>
            <person name="Cohen S.P."/>
        </authorList>
    </citation>
    <scope>NUCLEOTIDE SEQUENCE [LARGE SCALE GENOMIC DNA]</scope>
    <source>
        <strain evidence="1 2">GH-19</strain>
    </source>
</reference>
<dbReference type="InterPro" id="IPR005197">
    <property type="entry name" value="Glyco_hydro_71"/>
</dbReference>
<dbReference type="EMBL" id="JBANRG010000001">
    <property type="protein sequence ID" value="KAK7472366.1"/>
    <property type="molecule type" value="Genomic_DNA"/>
</dbReference>
<dbReference type="Gene3D" id="3.20.20.80">
    <property type="entry name" value="Glycosidases"/>
    <property type="match status" value="1"/>
</dbReference>